<keyword evidence="1" id="KW-0614">Plasmid</keyword>
<dbReference type="RefSeq" id="WP_173180244.1">
    <property type="nucleotide sequence ID" value="NZ_AP021877.1"/>
</dbReference>
<dbReference type="Pfam" id="PF12293">
    <property type="entry name" value="T4BSS_DotH_IcmK"/>
    <property type="match status" value="1"/>
</dbReference>
<accession>A0A5K8A2N5</accession>
<reference evidence="1 2" key="1">
    <citation type="submission" date="2019-11" db="EMBL/GenBank/DDBJ databases">
        <title>Comparative genomics of hydrocarbon-degrading Desulfosarcina strains.</title>
        <authorList>
            <person name="Watanabe M."/>
            <person name="Kojima H."/>
            <person name="Fukui M."/>
        </authorList>
    </citation>
    <scope>NUCLEOTIDE SEQUENCE [LARGE SCALE GENOMIC DNA]</scope>
    <source>
        <strain evidence="1 2">28bB2T</strain>
        <plasmid evidence="2">do28_1 dna</plasmid>
    </source>
</reference>
<protein>
    <submittedName>
        <fullName evidence="1">Uncharacterized protein</fullName>
    </submittedName>
</protein>
<dbReference type="KEGG" id="dov:DSCO28_73230"/>
<evidence type="ECO:0000313" key="2">
    <source>
        <dbReference type="Proteomes" id="UP000425960"/>
    </source>
</evidence>
<organism evidence="1 2">
    <name type="scientific">Desulfosarcina ovata subsp. sediminis</name>
    <dbReference type="NCBI Taxonomy" id="885957"/>
    <lineage>
        <taxon>Bacteria</taxon>
        <taxon>Pseudomonadati</taxon>
        <taxon>Thermodesulfobacteriota</taxon>
        <taxon>Desulfobacteria</taxon>
        <taxon>Desulfobacterales</taxon>
        <taxon>Desulfosarcinaceae</taxon>
        <taxon>Desulfosarcina</taxon>
    </lineage>
</organism>
<gene>
    <name evidence="1" type="ORF">DSCO28_73230</name>
</gene>
<evidence type="ECO:0000313" key="1">
    <source>
        <dbReference type="EMBL" id="BBO86757.1"/>
    </source>
</evidence>
<name>A0A5K8A2N5_9BACT</name>
<proteinExistence type="predicted"/>
<geneLocation type="plasmid" evidence="2">
    <name>do28_1 dna</name>
</geneLocation>
<dbReference type="InterPro" id="IPR022073">
    <property type="entry name" value="T4BSS_DotH_IcmK"/>
</dbReference>
<dbReference type="AlphaFoldDB" id="A0A5K8A2N5"/>
<dbReference type="EMBL" id="AP021877">
    <property type="protein sequence ID" value="BBO86757.1"/>
    <property type="molecule type" value="Genomic_DNA"/>
</dbReference>
<dbReference type="Proteomes" id="UP000425960">
    <property type="component" value="Plasmid Do28_1"/>
</dbReference>
<sequence length="309" mass="34974">MFLVPLLIFISFDGVQADEKKFDTETQKENTPEIQGEEEIAPKGTKIDEIVSNEYLAELLKQMPLEKEQIWEIKKRMKEGLKAIRPSGPSKLNLETRKLKLEPGGKPPRIICDLNFATAISFFDSTGEPWPITSTTAGNDHWFSIVKAENLEKGNFLTVLPIQEYVKSNIIVSLQDWPVPVLIEVVTKDTLKTSKADGNISFRADKRGPLAKPPLLGNYIESQVSSIDMAFLDGCPPDEAVRIKELSKREGVEMWKYKKIMYLRTCHNLVWPAWEGTVRGVNGLMLYKLPLVNKIILSQNGKKEAFILE</sequence>